<reference evidence="2" key="1">
    <citation type="submission" date="2021-02" db="EMBL/GenBank/DDBJ databases">
        <authorList>
            <person name="Nowell W R."/>
        </authorList>
    </citation>
    <scope>NUCLEOTIDE SEQUENCE</scope>
</reference>
<evidence type="ECO:0000313" key="3">
    <source>
        <dbReference type="Proteomes" id="UP000663832"/>
    </source>
</evidence>
<dbReference type="EMBL" id="CAJNOI010000700">
    <property type="protein sequence ID" value="CAF1331917.1"/>
    <property type="molecule type" value="Genomic_DNA"/>
</dbReference>
<evidence type="ECO:0000313" key="2">
    <source>
        <dbReference type="EMBL" id="CAF1331917.1"/>
    </source>
</evidence>
<dbReference type="Proteomes" id="UP000663877">
    <property type="component" value="Unassembled WGS sequence"/>
</dbReference>
<dbReference type="Proteomes" id="UP000663832">
    <property type="component" value="Unassembled WGS sequence"/>
</dbReference>
<evidence type="ECO:0000313" key="1">
    <source>
        <dbReference type="EMBL" id="CAF1329917.1"/>
    </source>
</evidence>
<organism evidence="2 4">
    <name type="scientific">Adineta steineri</name>
    <dbReference type="NCBI Taxonomy" id="433720"/>
    <lineage>
        <taxon>Eukaryota</taxon>
        <taxon>Metazoa</taxon>
        <taxon>Spiralia</taxon>
        <taxon>Gnathifera</taxon>
        <taxon>Rotifera</taxon>
        <taxon>Eurotatoria</taxon>
        <taxon>Bdelloidea</taxon>
        <taxon>Adinetida</taxon>
        <taxon>Adinetidae</taxon>
        <taxon>Adineta</taxon>
    </lineage>
</organism>
<comment type="caution">
    <text evidence="2">The sequence shown here is derived from an EMBL/GenBank/DDBJ whole genome shotgun (WGS) entry which is preliminary data.</text>
</comment>
<name>A0A815FZH7_9BILA</name>
<keyword evidence="3" id="KW-1185">Reference proteome</keyword>
<sequence>MGSVEKVVGSDIVIIWLDDHIGQTNNCTGLKEEFQSNTTNIYLFHDVDQCIKFVQSIENKKLFCIIQGKHAKTMIPHIEKKSNSPVVYIFCFNTLALSEWAQNYDCILAGGIYDHDKDLLARLTKDLADYAAIKAQEYNFKRQACVEWAENLTKNAKRFRTEQCTLTFSTDPTDDNKETTCEQPE</sequence>
<gene>
    <name evidence="2" type="ORF">BJG266_LOCUS33931</name>
    <name evidence="1" type="ORF">QVE165_LOCUS32829</name>
</gene>
<dbReference type="AlphaFoldDB" id="A0A815FZH7"/>
<evidence type="ECO:0000313" key="4">
    <source>
        <dbReference type="Proteomes" id="UP000663877"/>
    </source>
</evidence>
<proteinExistence type="predicted"/>
<dbReference type="EMBL" id="CAJNOM010000295">
    <property type="protein sequence ID" value="CAF1329917.1"/>
    <property type="molecule type" value="Genomic_DNA"/>
</dbReference>
<dbReference type="OrthoDB" id="9972107at2759"/>
<accession>A0A815FZH7</accession>
<protein>
    <submittedName>
        <fullName evidence="2">Uncharacterized protein</fullName>
    </submittedName>
</protein>